<dbReference type="PIRSF" id="PIRSF038925">
    <property type="entry name" value="AMP-prot_trans"/>
    <property type="match status" value="1"/>
</dbReference>
<evidence type="ECO:0000313" key="6">
    <source>
        <dbReference type="Proteomes" id="UP000479293"/>
    </source>
</evidence>
<dbReference type="Pfam" id="PF02661">
    <property type="entry name" value="Fic"/>
    <property type="match status" value="1"/>
</dbReference>
<dbReference type="AlphaFoldDB" id="A0A7C9BB89"/>
<proteinExistence type="predicted"/>
<dbReference type="SUPFAM" id="SSF140931">
    <property type="entry name" value="Fic-like"/>
    <property type="match status" value="1"/>
</dbReference>
<evidence type="ECO:0000256" key="1">
    <source>
        <dbReference type="PIRSR" id="PIRSR038925-1"/>
    </source>
</evidence>
<feature type="active site" evidence="2">
    <location>
        <position position="191"/>
    </location>
</feature>
<evidence type="ECO:0000256" key="3">
    <source>
        <dbReference type="PIRSR" id="PIRSR640198-2"/>
    </source>
</evidence>
<feature type="domain" description="Fido" evidence="4">
    <location>
        <begin position="109"/>
        <end position="255"/>
    </location>
</feature>
<dbReference type="GO" id="GO:0005524">
    <property type="term" value="F:ATP binding"/>
    <property type="evidence" value="ECO:0007669"/>
    <property type="project" value="UniProtKB-KW"/>
</dbReference>
<dbReference type="Gene3D" id="1.10.10.10">
    <property type="entry name" value="Winged helix-like DNA-binding domain superfamily/Winged helix DNA-binding domain"/>
    <property type="match status" value="1"/>
</dbReference>
<evidence type="ECO:0000256" key="2">
    <source>
        <dbReference type="PIRSR" id="PIRSR640198-1"/>
    </source>
</evidence>
<keyword evidence="1" id="KW-0067">ATP-binding</keyword>
<dbReference type="EMBL" id="WHLY01000002">
    <property type="protein sequence ID" value="MPR34682.1"/>
    <property type="molecule type" value="Genomic_DNA"/>
</dbReference>
<dbReference type="InterPro" id="IPR048770">
    <property type="entry name" value="SoFic-like_C"/>
</dbReference>
<dbReference type="InterPro" id="IPR025758">
    <property type="entry name" value="Fic/DOC_N"/>
</dbReference>
<dbReference type="InterPro" id="IPR040198">
    <property type="entry name" value="Fido_containing"/>
</dbReference>
<dbReference type="PROSITE" id="PS51459">
    <property type="entry name" value="FIDO"/>
    <property type="match status" value="1"/>
</dbReference>
<dbReference type="InterPro" id="IPR036390">
    <property type="entry name" value="WH_DNA-bd_sf"/>
</dbReference>
<protein>
    <submittedName>
        <fullName evidence="5">Fic family protein</fullName>
    </submittedName>
</protein>
<dbReference type="Gene3D" id="1.10.3290.10">
    <property type="entry name" value="Fido-like domain"/>
    <property type="match status" value="1"/>
</dbReference>
<dbReference type="RefSeq" id="WP_152761107.1">
    <property type="nucleotide sequence ID" value="NZ_WHLY01000002.1"/>
</dbReference>
<feature type="binding site" evidence="1">
    <location>
        <position position="191"/>
    </location>
    <ligand>
        <name>ATP</name>
        <dbReference type="ChEBI" id="CHEBI:30616"/>
    </ligand>
</feature>
<dbReference type="PANTHER" id="PTHR13504:SF35">
    <property type="entry name" value="PROTEIN ADENYLYLTRANSFERASE SOFIC"/>
    <property type="match status" value="1"/>
</dbReference>
<evidence type="ECO:0000313" key="5">
    <source>
        <dbReference type="EMBL" id="MPR34682.1"/>
    </source>
</evidence>
<dbReference type="Pfam" id="PF21248">
    <property type="entry name" value="SoFic-like_C"/>
    <property type="match status" value="1"/>
</dbReference>
<sequence>MPFTLSFLPPTVEVETHAVLRKAAAAHRYLAELKGIASTIPNESILINTLVLQEAKDSSAVENIITTHDDLFKAELFADVSESQSAKEVQHYASALKKGFALIRQNKILTLRHILTVQEELEQNQAGFRRLPGTTLRNQQTGEVVYTPPQDQEDIMRLMSNLEAFINDDSMLDADPLVKMALVHYQFESIHPFYDGNGRTGRILNIMYLIIKDLLNLPTLYLSRYIIKSKGEYYRRLQAVRDTQEWEGWILYMLEGIEQTAKESIVLVQTVRDLMQHYKEELKTKLPKLYSQDLLNNLFRHPYTKIEFVMDDLQVSRLTATRYLDLLTEKGLVTKRKMGRSNYYINEPLLTLFLKAEQGSTFSVISTSKNLPE</sequence>
<organism evidence="5 6">
    <name type="scientific">Salmonirosea aquatica</name>
    <dbReference type="NCBI Taxonomy" id="2654236"/>
    <lineage>
        <taxon>Bacteria</taxon>
        <taxon>Pseudomonadati</taxon>
        <taxon>Bacteroidota</taxon>
        <taxon>Cytophagia</taxon>
        <taxon>Cytophagales</taxon>
        <taxon>Spirosomataceae</taxon>
        <taxon>Salmonirosea</taxon>
    </lineage>
</organism>
<accession>A0A7C9BB89</accession>
<dbReference type="Pfam" id="PF13784">
    <property type="entry name" value="Fic_N"/>
    <property type="match status" value="1"/>
</dbReference>
<dbReference type="PANTHER" id="PTHR13504">
    <property type="entry name" value="FIDO DOMAIN-CONTAINING PROTEIN DDB_G0283145"/>
    <property type="match status" value="1"/>
</dbReference>
<feature type="binding site" evidence="1">
    <location>
        <position position="62"/>
    </location>
    <ligand>
        <name>ATP</name>
        <dbReference type="ChEBI" id="CHEBI:30616"/>
    </ligand>
</feature>
<feature type="binding site" evidence="3">
    <location>
        <begin position="195"/>
        <end position="202"/>
    </location>
    <ligand>
        <name>ATP</name>
        <dbReference type="ChEBI" id="CHEBI:30616"/>
    </ligand>
</feature>
<keyword evidence="6" id="KW-1185">Reference proteome</keyword>
<evidence type="ECO:0000259" key="4">
    <source>
        <dbReference type="PROSITE" id="PS51459"/>
    </source>
</evidence>
<dbReference type="InterPro" id="IPR036597">
    <property type="entry name" value="Fido-like_dom_sf"/>
</dbReference>
<dbReference type="InterPro" id="IPR003812">
    <property type="entry name" value="Fido"/>
</dbReference>
<dbReference type="SUPFAM" id="SSF46785">
    <property type="entry name" value="Winged helix' DNA-binding domain"/>
    <property type="match status" value="1"/>
</dbReference>
<dbReference type="Proteomes" id="UP000479293">
    <property type="component" value="Unassembled WGS sequence"/>
</dbReference>
<gene>
    <name evidence="5" type="ORF">GBK04_15280</name>
</gene>
<reference evidence="5 6" key="1">
    <citation type="submission" date="2019-10" db="EMBL/GenBank/DDBJ databases">
        <title>Draft Genome Sequence of Cytophagaceae sp. SJW1-29.</title>
        <authorList>
            <person name="Choi A."/>
        </authorList>
    </citation>
    <scope>NUCLEOTIDE SEQUENCE [LARGE SCALE GENOMIC DNA]</scope>
    <source>
        <strain evidence="5 6">SJW1-29</strain>
    </source>
</reference>
<feature type="binding site" evidence="1">
    <location>
        <position position="233"/>
    </location>
    <ligand>
        <name>ATP</name>
        <dbReference type="ChEBI" id="CHEBI:30616"/>
    </ligand>
</feature>
<dbReference type="InterPro" id="IPR036388">
    <property type="entry name" value="WH-like_DNA-bd_sf"/>
</dbReference>
<dbReference type="InterPro" id="IPR026287">
    <property type="entry name" value="SoFic-like"/>
</dbReference>
<name>A0A7C9BB89_9BACT</name>
<feature type="binding site" evidence="1">
    <location>
        <begin position="196"/>
        <end position="202"/>
    </location>
    <ligand>
        <name>ATP</name>
        <dbReference type="ChEBI" id="CHEBI:30616"/>
    </ligand>
</feature>
<keyword evidence="1" id="KW-0547">Nucleotide-binding</keyword>
<comment type="caution">
    <text evidence="5">The sequence shown here is derived from an EMBL/GenBank/DDBJ whole genome shotgun (WGS) entry which is preliminary data.</text>
</comment>